<dbReference type="RefSeq" id="WP_081865054.1">
    <property type="nucleotide sequence ID" value="NZ_ASRX01000028.1"/>
</dbReference>
<evidence type="ECO:0000313" key="5">
    <source>
        <dbReference type="Proteomes" id="UP000019678"/>
    </source>
</evidence>
<dbReference type="Pfam" id="PF13561">
    <property type="entry name" value="adh_short_C2"/>
    <property type="match status" value="1"/>
</dbReference>
<dbReference type="PANTHER" id="PTHR43477:SF1">
    <property type="entry name" value="DIHYDROANTICAPSIN 7-DEHYDROGENASE"/>
    <property type="match status" value="1"/>
</dbReference>
<dbReference type="EMBL" id="ASRX01000028">
    <property type="protein sequence ID" value="EYF04997.1"/>
    <property type="molecule type" value="Genomic_DNA"/>
</dbReference>
<evidence type="ECO:0000313" key="4">
    <source>
        <dbReference type="EMBL" id="EYF04997.1"/>
    </source>
</evidence>
<sequence length="261" mass="27319">MASTTTSTTLTTSSTPTALTTPSPLHGKRIVLLGGTSGIGLATATAAAREGASVVVVSSNRARVDRALTALPAGNEGHAVDLSDEPSVRRFFDALGPFDHLVFTAGESLKLGPLASTDLTEARRFFDLRYWGTFMAARHGAPHLRPGGSIVLTGGIASLRPHPGWTLGASICGAMEALTRALAVELAPVRVNLVSPGVVRTPLWDSMPDDARTSLYRDTAASLPVGRVGEPDDIAETYLYLMRQRFSTGQTVVVDGGAVLV</sequence>
<dbReference type="AlphaFoldDB" id="A0A017T7Q2"/>
<proteinExistence type="inferred from homology"/>
<dbReference type="InterPro" id="IPR036291">
    <property type="entry name" value="NAD(P)-bd_dom_sf"/>
</dbReference>
<reference evidence="4 5" key="1">
    <citation type="submission" date="2013-05" db="EMBL/GenBank/DDBJ databases">
        <title>Genome assembly of Chondromyces apiculatus DSM 436.</title>
        <authorList>
            <person name="Sharma G."/>
            <person name="Khatri I."/>
            <person name="Kaur C."/>
            <person name="Mayilraj S."/>
            <person name="Subramanian S."/>
        </authorList>
    </citation>
    <scope>NUCLEOTIDE SEQUENCE [LARGE SCALE GENOMIC DNA]</scope>
    <source>
        <strain evidence="4 5">DSM 436</strain>
    </source>
</reference>
<organism evidence="4 5">
    <name type="scientific">Chondromyces apiculatus DSM 436</name>
    <dbReference type="NCBI Taxonomy" id="1192034"/>
    <lineage>
        <taxon>Bacteria</taxon>
        <taxon>Pseudomonadati</taxon>
        <taxon>Myxococcota</taxon>
        <taxon>Polyangia</taxon>
        <taxon>Polyangiales</taxon>
        <taxon>Polyangiaceae</taxon>
        <taxon>Chondromyces</taxon>
    </lineage>
</organism>
<keyword evidence="2" id="KW-0560">Oxidoreductase</keyword>
<dbReference type="InterPro" id="IPR051122">
    <property type="entry name" value="SDR_DHRS6-like"/>
</dbReference>
<dbReference type="OrthoDB" id="9804774at2"/>
<dbReference type="InterPro" id="IPR002347">
    <property type="entry name" value="SDR_fam"/>
</dbReference>
<name>A0A017T7Q2_9BACT</name>
<dbReference type="PANTHER" id="PTHR43477">
    <property type="entry name" value="DIHYDROANTICAPSIN 7-DEHYDROGENASE"/>
    <property type="match status" value="1"/>
</dbReference>
<dbReference type="Gene3D" id="3.40.50.720">
    <property type="entry name" value="NAD(P)-binding Rossmann-like Domain"/>
    <property type="match status" value="1"/>
</dbReference>
<dbReference type="STRING" id="1192034.CAP_3808"/>
<accession>A0A017T7Q2</accession>
<evidence type="ECO:0000256" key="3">
    <source>
        <dbReference type="SAM" id="MobiDB-lite"/>
    </source>
</evidence>
<feature type="region of interest" description="Disordered" evidence="3">
    <location>
        <begin position="1"/>
        <end position="22"/>
    </location>
</feature>
<keyword evidence="5" id="KW-1185">Reference proteome</keyword>
<dbReference type="GO" id="GO:0016491">
    <property type="term" value="F:oxidoreductase activity"/>
    <property type="evidence" value="ECO:0007669"/>
    <property type="project" value="UniProtKB-KW"/>
</dbReference>
<gene>
    <name evidence="4" type="ORF">CAP_3808</name>
</gene>
<comment type="caution">
    <text evidence="4">The sequence shown here is derived from an EMBL/GenBank/DDBJ whole genome shotgun (WGS) entry which is preliminary data.</text>
</comment>
<dbReference type="eggNOG" id="COG1028">
    <property type="taxonomic scope" value="Bacteria"/>
</dbReference>
<dbReference type="CDD" id="cd11731">
    <property type="entry name" value="Lin1944_like_SDR_c"/>
    <property type="match status" value="1"/>
</dbReference>
<dbReference type="Proteomes" id="UP000019678">
    <property type="component" value="Unassembled WGS sequence"/>
</dbReference>
<comment type="similarity">
    <text evidence="1">Belongs to the short-chain dehydrogenases/reductases (SDR) family.</text>
</comment>
<protein>
    <submittedName>
        <fullName evidence="4">3-oxoacyl-[acyl-carrier protein] reductase</fullName>
    </submittedName>
</protein>
<evidence type="ECO:0000256" key="2">
    <source>
        <dbReference type="ARBA" id="ARBA00023002"/>
    </source>
</evidence>
<dbReference type="PRINTS" id="PR00081">
    <property type="entry name" value="GDHRDH"/>
</dbReference>
<dbReference type="SUPFAM" id="SSF51735">
    <property type="entry name" value="NAD(P)-binding Rossmann-fold domains"/>
    <property type="match status" value="1"/>
</dbReference>
<evidence type="ECO:0000256" key="1">
    <source>
        <dbReference type="ARBA" id="ARBA00006484"/>
    </source>
</evidence>